<dbReference type="Proteomes" id="UP000887159">
    <property type="component" value="Unassembled WGS sequence"/>
</dbReference>
<name>A0A8X6WER0_TRICX</name>
<evidence type="ECO:0000313" key="2">
    <source>
        <dbReference type="Proteomes" id="UP000887159"/>
    </source>
</evidence>
<sequence>MCLVQYHRAACPLQSAASCTVSISASSLSEYWFLLLPQEKDRKWRFPSGSVFVKLSIQCHPPQDCREESSRI</sequence>
<accession>A0A8X6WER0</accession>
<dbReference type="AlphaFoldDB" id="A0A8X6WER0"/>
<evidence type="ECO:0000313" key="1">
    <source>
        <dbReference type="EMBL" id="GFY33445.1"/>
    </source>
</evidence>
<keyword evidence="2" id="KW-1185">Reference proteome</keyword>
<dbReference type="EMBL" id="BMAU01021411">
    <property type="protein sequence ID" value="GFY33445.1"/>
    <property type="molecule type" value="Genomic_DNA"/>
</dbReference>
<protein>
    <submittedName>
        <fullName evidence="1">Uncharacterized protein</fullName>
    </submittedName>
</protein>
<organism evidence="1 2">
    <name type="scientific">Trichonephila clavipes</name>
    <name type="common">Golden silk orbweaver</name>
    <name type="synonym">Nephila clavipes</name>
    <dbReference type="NCBI Taxonomy" id="2585209"/>
    <lineage>
        <taxon>Eukaryota</taxon>
        <taxon>Metazoa</taxon>
        <taxon>Ecdysozoa</taxon>
        <taxon>Arthropoda</taxon>
        <taxon>Chelicerata</taxon>
        <taxon>Arachnida</taxon>
        <taxon>Araneae</taxon>
        <taxon>Araneomorphae</taxon>
        <taxon>Entelegynae</taxon>
        <taxon>Araneoidea</taxon>
        <taxon>Nephilidae</taxon>
        <taxon>Trichonephila</taxon>
    </lineage>
</organism>
<gene>
    <name evidence="1" type="ORF">TNCV_2227141</name>
</gene>
<reference evidence="1" key="1">
    <citation type="submission" date="2020-08" db="EMBL/GenBank/DDBJ databases">
        <title>Multicomponent nature underlies the extraordinary mechanical properties of spider dragline silk.</title>
        <authorList>
            <person name="Kono N."/>
            <person name="Nakamura H."/>
            <person name="Mori M."/>
            <person name="Yoshida Y."/>
            <person name="Ohtoshi R."/>
            <person name="Malay A.D."/>
            <person name="Moran D.A.P."/>
            <person name="Tomita M."/>
            <person name="Numata K."/>
            <person name="Arakawa K."/>
        </authorList>
    </citation>
    <scope>NUCLEOTIDE SEQUENCE</scope>
</reference>
<comment type="caution">
    <text evidence="1">The sequence shown here is derived from an EMBL/GenBank/DDBJ whole genome shotgun (WGS) entry which is preliminary data.</text>
</comment>
<proteinExistence type="predicted"/>